<dbReference type="RefSeq" id="XP_012895909.1">
    <property type="nucleotide sequence ID" value="XM_013040455.1"/>
</dbReference>
<dbReference type="SUPFAM" id="SSF159034">
    <property type="entry name" value="Mib/herc2 domain-like"/>
    <property type="match status" value="1"/>
</dbReference>
<evidence type="ECO:0000313" key="3">
    <source>
        <dbReference type="Proteomes" id="UP000008312"/>
    </source>
</evidence>
<dbReference type="Proteomes" id="UP000008312">
    <property type="component" value="Unassembled WGS sequence"/>
</dbReference>
<dbReference type="PROSITE" id="PS51416">
    <property type="entry name" value="MIB_HERC2"/>
    <property type="match status" value="1"/>
</dbReference>
<evidence type="ECO:0000259" key="1">
    <source>
        <dbReference type="PROSITE" id="PS51416"/>
    </source>
</evidence>
<gene>
    <name evidence="2" type="ORF">GSBLH_T00007052001</name>
</gene>
<reference evidence="2" key="1">
    <citation type="submission" date="2010-02" db="EMBL/GenBank/DDBJ databases">
        <title>Sequencing and annotation of the Blastocystis hominis genome.</title>
        <authorList>
            <person name="Wincker P."/>
        </authorList>
    </citation>
    <scope>NUCLEOTIDE SEQUENCE</scope>
    <source>
        <strain evidence="2">Singapore isolate B</strain>
    </source>
</reference>
<dbReference type="EMBL" id="FN668645">
    <property type="protein sequence ID" value="CBK21861.2"/>
    <property type="molecule type" value="Genomic_DNA"/>
</dbReference>
<feature type="domain" description="MIB/HERC2" evidence="1">
    <location>
        <begin position="4"/>
        <end position="79"/>
    </location>
</feature>
<dbReference type="InParanoid" id="D8M1C2"/>
<dbReference type="AlphaFoldDB" id="D8M1C2"/>
<dbReference type="Gene3D" id="2.30.30.40">
    <property type="entry name" value="SH3 Domains"/>
    <property type="match status" value="1"/>
</dbReference>
<evidence type="ECO:0000313" key="2">
    <source>
        <dbReference type="EMBL" id="CBK21861.2"/>
    </source>
</evidence>
<dbReference type="InterPro" id="IPR010606">
    <property type="entry name" value="Mib_Herc2"/>
</dbReference>
<dbReference type="GO" id="GO:0046872">
    <property type="term" value="F:metal ion binding"/>
    <property type="evidence" value="ECO:0007669"/>
    <property type="project" value="InterPro"/>
</dbReference>
<keyword evidence="3" id="KW-1185">Reference proteome</keyword>
<accession>D8M1C2</accession>
<proteinExistence type="predicted"/>
<dbReference type="GeneID" id="24923176"/>
<dbReference type="OrthoDB" id="239701at2759"/>
<dbReference type="Pfam" id="PF06701">
    <property type="entry name" value="MIB_HERC2"/>
    <property type="match status" value="1"/>
</dbReference>
<dbReference type="GO" id="GO:0004842">
    <property type="term" value="F:ubiquitin-protein transferase activity"/>
    <property type="evidence" value="ECO:0007669"/>
    <property type="project" value="InterPro"/>
</dbReference>
<protein>
    <recommendedName>
        <fullName evidence="1">MIB/HERC2 domain-containing protein</fullName>
    </recommendedName>
</protein>
<sequence length="159" mass="18097">MENDRAVLYPPLEPGDRVVRGPDWMWGNQDGNAEGTVIRRKEWKGMKDMGITVHWDNGGHNAYRYGYENCFDVVEVNPMLKDSYVPLGGFLDCAEKRQAKESNVAFWSRYVTHYLCGKSLRGKRALFQFLSKEQLANLLPDFDALAPVDGIVQTPITPK</sequence>
<organism evidence="2">
    <name type="scientific">Blastocystis hominis</name>
    <dbReference type="NCBI Taxonomy" id="12968"/>
    <lineage>
        <taxon>Eukaryota</taxon>
        <taxon>Sar</taxon>
        <taxon>Stramenopiles</taxon>
        <taxon>Bigyra</taxon>
        <taxon>Opalozoa</taxon>
        <taxon>Opalinata</taxon>
        <taxon>Blastocystidae</taxon>
        <taxon>Blastocystis</taxon>
    </lineage>
</organism>
<dbReference type="InterPro" id="IPR037252">
    <property type="entry name" value="Mib_Herc2_sf"/>
</dbReference>
<name>D8M1C2_BLAHO</name>
<dbReference type="GO" id="GO:0016567">
    <property type="term" value="P:protein ubiquitination"/>
    <property type="evidence" value="ECO:0007669"/>
    <property type="project" value="InterPro"/>
</dbReference>